<accession>A0A8T0U8D5</accession>
<evidence type="ECO:0000313" key="2">
    <source>
        <dbReference type="EMBL" id="KAG2619070.1"/>
    </source>
</evidence>
<sequence length="153" mass="16198">MIVVCSALLPVMCKGLVLLPVADAPGVCDGVELLLLRGGSKDVFSVHLVRLVISPFCERGMIWIFPWDVFPGPSLLVAPAPDLWVAGSEEGGALGVFPSSPPWMLLMCPKDSRCVKERSMALALAANPRVELLGSKMGFSKLGGGARRLVGVL</sequence>
<organism evidence="2 3">
    <name type="scientific">Panicum virgatum</name>
    <name type="common">Blackwell switchgrass</name>
    <dbReference type="NCBI Taxonomy" id="38727"/>
    <lineage>
        <taxon>Eukaryota</taxon>
        <taxon>Viridiplantae</taxon>
        <taxon>Streptophyta</taxon>
        <taxon>Embryophyta</taxon>
        <taxon>Tracheophyta</taxon>
        <taxon>Spermatophyta</taxon>
        <taxon>Magnoliopsida</taxon>
        <taxon>Liliopsida</taxon>
        <taxon>Poales</taxon>
        <taxon>Poaceae</taxon>
        <taxon>PACMAD clade</taxon>
        <taxon>Panicoideae</taxon>
        <taxon>Panicodae</taxon>
        <taxon>Paniceae</taxon>
        <taxon>Panicinae</taxon>
        <taxon>Panicum</taxon>
        <taxon>Panicum sect. Hiantes</taxon>
    </lineage>
</organism>
<name>A0A8T0U8D5_PANVG</name>
<feature type="signal peptide" evidence="1">
    <location>
        <begin position="1"/>
        <end position="15"/>
    </location>
</feature>
<gene>
    <name evidence="2" type="ORF">PVAP13_3NG140774</name>
</gene>
<reference evidence="2 3" key="1">
    <citation type="submission" date="2020-05" db="EMBL/GenBank/DDBJ databases">
        <title>WGS assembly of Panicum virgatum.</title>
        <authorList>
            <person name="Lovell J.T."/>
            <person name="Jenkins J."/>
            <person name="Shu S."/>
            <person name="Juenger T.E."/>
            <person name="Schmutz J."/>
        </authorList>
    </citation>
    <scope>NUCLEOTIDE SEQUENCE [LARGE SCALE GENOMIC DNA]</scope>
    <source>
        <strain evidence="3">cv. AP13</strain>
    </source>
</reference>
<proteinExistence type="predicted"/>
<keyword evidence="1" id="KW-0732">Signal</keyword>
<dbReference type="EMBL" id="CM029042">
    <property type="protein sequence ID" value="KAG2619070.1"/>
    <property type="molecule type" value="Genomic_DNA"/>
</dbReference>
<protein>
    <recommendedName>
        <fullName evidence="4">Secreted protein</fullName>
    </recommendedName>
</protein>
<evidence type="ECO:0000313" key="3">
    <source>
        <dbReference type="Proteomes" id="UP000823388"/>
    </source>
</evidence>
<feature type="chain" id="PRO_5035941454" description="Secreted protein" evidence="1">
    <location>
        <begin position="16"/>
        <end position="153"/>
    </location>
</feature>
<evidence type="ECO:0008006" key="4">
    <source>
        <dbReference type="Google" id="ProtNLM"/>
    </source>
</evidence>
<keyword evidence="3" id="KW-1185">Reference proteome</keyword>
<dbReference type="Proteomes" id="UP000823388">
    <property type="component" value="Chromosome 3N"/>
</dbReference>
<dbReference type="AlphaFoldDB" id="A0A8T0U8D5"/>
<evidence type="ECO:0000256" key="1">
    <source>
        <dbReference type="SAM" id="SignalP"/>
    </source>
</evidence>
<comment type="caution">
    <text evidence="2">The sequence shown here is derived from an EMBL/GenBank/DDBJ whole genome shotgun (WGS) entry which is preliminary data.</text>
</comment>